<dbReference type="GO" id="GO:0016787">
    <property type="term" value="F:hydrolase activity"/>
    <property type="evidence" value="ECO:0007669"/>
    <property type="project" value="UniProtKB-KW"/>
</dbReference>
<keyword evidence="4 8" id="KW-0347">Helicase</keyword>
<dbReference type="CDD" id="cd18787">
    <property type="entry name" value="SF2_C_DEAD"/>
    <property type="match status" value="1"/>
</dbReference>
<dbReference type="Gene3D" id="3.40.50.300">
    <property type="entry name" value="P-loop containing nucleotide triphosphate hydrolases"/>
    <property type="match status" value="2"/>
</dbReference>
<reference evidence="14" key="1">
    <citation type="submission" date="2013-03" db="EMBL/GenBank/DDBJ databases">
        <title>The Genome Sequence of Anopheles arabiensis DONG5_A.</title>
        <authorList>
            <consortium name="The Broad Institute Genomics Platform"/>
            <person name="Neafsey D.E."/>
            <person name="Howell P."/>
            <person name="Walker B."/>
            <person name="Young S.K."/>
            <person name="Zeng Q."/>
            <person name="Gargeya S."/>
            <person name="Fitzgerald M."/>
            <person name="Haas B."/>
            <person name="Abouelleil A."/>
            <person name="Allen A.W."/>
            <person name="Alvarado L."/>
            <person name="Arachchi H.M."/>
            <person name="Berlin A.M."/>
            <person name="Chapman S.B."/>
            <person name="Gainer-Dewar J."/>
            <person name="Goldberg J."/>
            <person name="Griggs A."/>
            <person name="Gujja S."/>
            <person name="Hansen M."/>
            <person name="Howarth C."/>
            <person name="Imamovic A."/>
            <person name="Ireland A."/>
            <person name="Larimer J."/>
            <person name="McCowan C."/>
            <person name="Murphy C."/>
            <person name="Pearson M."/>
            <person name="Poon T.W."/>
            <person name="Priest M."/>
            <person name="Roberts A."/>
            <person name="Saif S."/>
            <person name="Shea T."/>
            <person name="Sisk P."/>
            <person name="Sykes S."/>
            <person name="Wortman J."/>
            <person name="Nusbaum C."/>
            <person name="Birren B."/>
        </authorList>
    </citation>
    <scope>NUCLEOTIDE SEQUENCE [LARGE SCALE GENOMIC DNA]</scope>
    <source>
        <strain evidence="14">Dongola</strain>
    </source>
</reference>
<feature type="compositionally biased region" description="Gly residues" evidence="9">
    <location>
        <begin position="55"/>
        <end position="77"/>
    </location>
</feature>
<feature type="compositionally biased region" description="Gly residues" evidence="9">
    <location>
        <begin position="89"/>
        <end position="106"/>
    </location>
</feature>
<dbReference type="GO" id="GO:0005524">
    <property type="term" value="F:ATP binding"/>
    <property type="evidence" value="ECO:0007669"/>
    <property type="project" value="UniProtKB-KW"/>
</dbReference>
<feature type="short sequence motif" description="Q motif" evidence="7">
    <location>
        <begin position="179"/>
        <end position="207"/>
    </location>
</feature>
<dbReference type="PROSITE" id="PS51192">
    <property type="entry name" value="HELICASE_ATP_BIND_1"/>
    <property type="match status" value="1"/>
</dbReference>
<accession>A0A182IBN8</accession>
<dbReference type="PROSITE" id="PS00039">
    <property type="entry name" value="DEAD_ATP_HELICASE"/>
    <property type="match status" value="1"/>
</dbReference>
<dbReference type="RefSeq" id="XP_040167807.1">
    <property type="nucleotide sequence ID" value="XM_040311873.1"/>
</dbReference>
<keyword evidence="5 8" id="KW-0067">ATP-binding</keyword>
<dbReference type="VEuPathDB" id="VectorBase:AARA21_009040"/>
<dbReference type="GO" id="GO:0031047">
    <property type="term" value="P:regulatory ncRNA-mediated gene silencing"/>
    <property type="evidence" value="ECO:0007669"/>
    <property type="project" value="UniProtKB-ARBA"/>
</dbReference>
<dbReference type="InterPro" id="IPR014001">
    <property type="entry name" value="Helicase_ATP-bd"/>
</dbReference>
<dbReference type="PANTHER" id="PTHR47958">
    <property type="entry name" value="ATP-DEPENDENT RNA HELICASE DBP3"/>
    <property type="match status" value="1"/>
</dbReference>
<evidence type="ECO:0000256" key="5">
    <source>
        <dbReference type="ARBA" id="ARBA00022840"/>
    </source>
</evidence>
<dbReference type="Pfam" id="PF00270">
    <property type="entry name" value="DEAD"/>
    <property type="match status" value="1"/>
</dbReference>
<dbReference type="InterPro" id="IPR001650">
    <property type="entry name" value="Helicase_C-like"/>
</dbReference>
<dbReference type="VEuPathDB" id="VectorBase:AARA011002"/>
<dbReference type="EnsemblMetazoa" id="AARA011002-RA">
    <property type="protein sequence ID" value="AARA011002-PA"/>
    <property type="gene ID" value="AARA011002"/>
</dbReference>
<dbReference type="RefSeq" id="XP_040167806.1">
    <property type="nucleotide sequence ID" value="XM_040311872.1"/>
</dbReference>
<feature type="compositionally biased region" description="Basic and acidic residues" evidence="9">
    <location>
        <begin position="12"/>
        <end position="23"/>
    </location>
</feature>
<evidence type="ECO:0000313" key="13">
    <source>
        <dbReference type="EnsemblMetazoa" id="AARA011002-PA"/>
    </source>
</evidence>
<feature type="region of interest" description="Disordered" evidence="9">
    <location>
        <begin position="568"/>
        <end position="601"/>
    </location>
</feature>
<keyword evidence="14" id="KW-1185">Reference proteome</keyword>
<dbReference type="GO" id="GO:0003676">
    <property type="term" value="F:nucleic acid binding"/>
    <property type="evidence" value="ECO:0007669"/>
    <property type="project" value="InterPro"/>
</dbReference>
<dbReference type="Pfam" id="PF00271">
    <property type="entry name" value="Helicase_C"/>
    <property type="match status" value="1"/>
</dbReference>
<organism evidence="13 14">
    <name type="scientific">Anopheles arabiensis</name>
    <name type="common">Mosquito</name>
    <dbReference type="NCBI Taxonomy" id="7173"/>
    <lineage>
        <taxon>Eukaryota</taxon>
        <taxon>Metazoa</taxon>
        <taxon>Ecdysozoa</taxon>
        <taxon>Arthropoda</taxon>
        <taxon>Hexapoda</taxon>
        <taxon>Insecta</taxon>
        <taxon>Pterygota</taxon>
        <taxon>Neoptera</taxon>
        <taxon>Endopterygota</taxon>
        <taxon>Diptera</taxon>
        <taxon>Nematocera</taxon>
        <taxon>Culicoidea</taxon>
        <taxon>Culicidae</taxon>
        <taxon>Anophelinae</taxon>
        <taxon>Anopheles</taxon>
    </lineage>
</organism>
<evidence type="ECO:0000256" key="6">
    <source>
        <dbReference type="ARBA" id="ARBA00047984"/>
    </source>
</evidence>
<dbReference type="EnsemblMetazoa" id="AARA011002-RB">
    <property type="protein sequence ID" value="AARA011002-PB"/>
    <property type="gene ID" value="AARA011002"/>
</dbReference>
<dbReference type="GeneID" id="120902837"/>
<evidence type="ECO:0000259" key="11">
    <source>
        <dbReference type="PROSITE" id="PS51194"/>
    </source>
</evidence>
<dbReference type="KEGG" id="aara:120902837"/>
<comment type="catalytic activity">
    <reaction evidence="6">
        <text>ATP + H2O = ADP + phosphate + H(+)</text>
        <dbReference type="Rhea" id="RHEA:13065"/>
        <dbReference type="ChEBI" id="CHEBI:15377"/>
        <dbReference type="ChEBI" id="CHEBI:15378"/>
        <dbReference type="ChEBI" id="CHEBI:30616"/>
        <dbReference type="ChEBI" id="CHEBI:43474"/>
        <dbReference type="ChEBI" id="CHEBI:456216"/>
        <dbReference type="EC" id="3.6.4.13"/>
    </reaction>
</comment>
<evidence type="ECO:0000256" key="2">
    <source>
        <dbReference type="ARBA" id="ARBA00022741"/>
    </source>
</evidence>
<dbReference type="GO" id="GO:0003724">
    <property type="term" value="F:RNA helicase activity"/>
    <property type="evidence" value="ECO:0007669"/>
    <property type="project" value="UniProtKB-EC"/>
</dbReference>
<dbReference type="PROSITE" id="PS51195">
    <property type="entry name" value="Q_MOTIF"/>
    <property type="match status" value="1"/>
</dbReference>
<evidence type="ECO:0000259" key="12">
    <source>
        <dbReference type="PROSITE" id="PS51195"/>
    </source>
</evidence>
<feature type="domain" description="Helicase ATP-binding" evidence="10">
    <location>
        <begin position="210"/>
        <end position="391"/>
    </location>
</feature>
<keyword evidence="3 8" id="KW-0378">Hydrolase</keyword>
<evidence type="ECO:0000256" key="4">
    <source>
        <dbReference type="ARBA" id="ARBA00022806"/>
    </source>
</evidence>
<feature type="compositionally biased region" description="Acidic residues" evidence="9">
    <location>
        <begin position="1"/>
        <end position="11"/>
    </location>
</feature>
<dbReference type="FunFam" id="3.40.50.300:FF:000008">
    <property type="entry name" value="ATP-dependent RNA helicase RhlB"/>
    <property type="match status" value="1"/>
</dbReference>
<evidence type="ECO:0000256" key="7">
    <source>
        <dbReference type="PROSITE-ProRule" id="PRU00552"/>
    </source>
</evidence>
<reference evidence="13" key="2">
    <citation type="submission" date="2022-08" db="UniProtKB">
        <authorList>
            <consortium name="EnsemblMetazoa"/>
        </authorList>
    </citation>
    <scope>IDENTIFICATION</scope>
    <source>
        <strain evidence="13">Dongola</strain>
    </source>
</reference>
<dbReference type="InterPro" id="IPR027417">
    <property type="entry name" value="P-loop_NTPase"/>
</dbReference>
<dbReference type="AlphaFoldDB" id="A0A182IBN8"/>
<evidence type="ECO:0000256" key="3">
    <source>
        <dbReference type="ARBA" id="ARBA00022801"/>
    </source>
</evidence>
<dbReference type="FunFam" id="3.40.50.300:FF:000397">
    <property type="entry name" value="Probable ATP-dependent RNA helicase DDX4"/>
    <property type="match status" value="1"/>
</dbReference>
<dbReference type="InterPro" id="IPR000629">
    <property type="entry name" value="RNA-helicase_DEAD-box_CS"/>
</dbReference>
<dbReference type="EMBL" id="APCN01000717">
    <property type="status" value="NOT_ANNOTATED_CDS"/>
    <property type="molecule type" value="Genomic_DNA"/>
</dbReference>
<comment type="similarity">
    <text evidence="8">Belongs to the DEAD box helicase family.</text>
</comment>
<dbReference type="EC" id="3.6.4.13" evidence="1"/>
<dbReference type="InterPro" id="IPR011545">
    <property type="entry name" value="DEAD/DEAH_box_helicase_dom"/>
</dbReference>
<dbReference type="SMART" id="SM00487">
    <property type="entry name" value="DEXDc"/>
    <property type="match status" value="1"/>
</dbReference>
<feature type="domain" description="Helicase C-terminal" evidence="11">
    <location>
        <begin position="418"/>
        <end position="563"/>
    </location>
</feature>
<feature type="compositionally biased region" description="Polar residues" evidence="9">
    <location>
        <begin position="24"/>
        <end position="44"/>
    </location>
</feature>
<dbReference type="SUPFAM" id="SSF52540">
    <property type="entry name" value="P-loop containing nucleoside triphosphate hydrolases"/>
    <property type="match status" value="2"/>
</dbReference>
<feature type="region of interest" description="Disordered" evidence="9">
    <location>
        <begin position="1"/>
        <end position="128"/>
    </location>
</feature>
<dbReference type="PROSITE" id="PS51194">
    <property type="entry name" value="HELICASE_CTER"/>
    <property type="match status" value="1"/>
</dbReference>
<evidence type="ECO:0000313" key="14">
    <source>
        <dbReference type="Proteomes" id="UP000075840"/>
    </source>
</evidence>
<protein>
    <recommendedName>
        <fullName evidence="1">RNA helicase</fullName>
        <ecNumber evidence="1">3.6.4.13</ecNumber>
    </recommendedName>
</protein>
<dbReference type="Proteomes" id="UP000075840">
    <property type="component" value="Unassembled WGS sequence"/>
</dbReference>
<dbReference type="SMART" id="SM00490">
    <property type="entry name" value="HELICc"/>
    <property type="match status" value="1"/>
</dbReference>
<evidence type="ECO:0000256" key="9">
    <source>
        <dbReference type="SAM" id="MobiDB-lite"/>
    </source>
</evidence>
<proteinExistence type="inferred from homology"/>
<evidence type="ECO:0000259" key="10">
    <source>
        <dbReference type="PROSITE" id="PS51192"/>
    </source>
</evidence>
<dbReference type="InterPro" id="IPR014014">
    <property type="entry name" value="RNA_helicase_DEAD_Q_motif"/>
</dbReference>
<sequence length="601" mass="65550">MSGDGEWDDCDEGRSFDQPKYDATENSVQDNNTNGFDNYQSNNGFGDEYQSNDNGGYGGGDDGYGGGGRGGRGGRGGGRGRGRGRGGRDGGGGFGGGGFGSGGYGDRNGDGGRPAYSGNSDPSMDQVKTDKPRELYIPPLPTEDESLIFGSGISSGINFDKFEEIQVRVSGENPPDHVESFERSGLREEVMTNVRKSSYTKPTPIQRYAIPIILNGRDLMACAQTGSGKTAAFMLPMIHHLLDKEDSLELRTRNPYIVIVAPTRELAIQIHDEGRKFAHGTKLKVCVSYGGTAVQHQLQLMRGGCHVLVATPGRLLDFIDRGYVTFENVNFVVLDEADRMLDMGFLPSIEKVMGHATMPEKQQRQTLMFSATFPAEIQELAGKFLHNYICVFVGIVGGACADVEQTIHLVEKFKKRKKLEEILNGGNPKGTLVFVETKRNADYLASLMSETQFPTTSIHGDRLQREREMALYDFKSGRMDVLIATSVAARGLDIKNVNHVVNYDLPKSIDDYVHRIGRTGRVGNKGRATSFYDPEADRAMASDLVKILTQAGQSVPDFLKDAGGSGSYMGSSQFGGKDIRDSYGSRVDAQPVALEPEEEWE</sequence>
<evidence type="ECO:0000256" key="1">
    <source>
        <dbReference type="ARBA" id="ARBA00012552"/>
    </source>
</evidence>
<name>A0A182IBN8_ANOAR</name>
<evidence type="ECO:0000256" key="8">
    <source>
        <dbReference type="RuleBase" id="RU000492"/>
    </source>
</evidence>
<feature type="domain" description="DEAD-box RNA helicase Q" evidence="12">
    <location>
        <begin position="179"/>
        <end position="207"/>
    </location>
</feature>
<keyword evidence="2 8" id="KW-0547">Nucleotide-binding</keyword>